<dbReference type="RefSeq" id="WP_151576252.1">
    <property type="nucleotide sequence ID" value="NZ_WBWX01000001.1"/>
</dbReference>
<dbReference type="InterPro" id="IPR002938">
    <property type="entry name" value="FAD-bd"/>
</dbReference>
<dbReference type="InterPro" id="IPR050493">
    <property type="entry name" value="FAD-dep_Monooxygenase_BioMet"/>
</dbReference>
<feature type="region of interest" description="Disordered" evidence="3">
    <location>
        <begin position="86"/>
        <end position="108"/>
    </location>
</feature>
<comment type="caution">
    <text evidence="5">The sequence shown here is derived from an EMBL/GenBank/DDBJ whole genome shotgun (WGS) entry which is preliminary data.</text>
</comment>
<protein>
    <recommendedName>
        <fullName evidence="4">FAD-binding domain-containing protein</fullName>
    </recommendedName>
</protein>
<dbReference type="Pfam" id="PF01494">
    <property type="entry name" value="FAD_binding_3"/>
    <property type="match status" value="1"/>
</dbReference>
<evidence type="ECO:0000313" key="6">
    <source>
        <dbReference type="Proteomes" id="UP000441102"/>
    </source>
</evidence>
<name>A0A6I0DZP8_BRUAN</name>
<dbReference type="Gene3D" id="3.50.50.60">
    <property type="entry name" value="FAD/NAD(P)-binding domain"/>
    <property type="match status" value="1"/>
</dbReference>
<evidence type="ECO:0000256" key="2">
    <source>
        <dbReference type="ARBA" id="ARBA00023033"/>
    </source>
</evidence>
<evidence type="ECO:0000256" key="3">
    <source>
        <dbReference type="SAM" id="MobiDB-lite"/>
    </source>
</evidence>
<dbReference type="GO" id="GO:0071949">
    <property type="term" value="F:FAD binding"/>
    <property type="evidence" value="ECO:0007669"/>
    <property type="project" value="InterPro"/>
</dbReference>
<gene>
    <name evidence="5" type="ORF">F9L06_02710</name>
</gene>
<dbReference type="EMBL" id="WBWX01000001">
    <property type="protein sequence ID" value="KAB2803094.1"/>
    <property type="molecule type" value="Genomic_DNA"/>
</dbReference>
<feature type="compositionally biased region" description="Basic and acidic residues" evidence="3">
    <location>
        <begin position="86"/>
        <end position="96"/>
    </location>
</feature>
<organism evidence="5 6">
    <name type="scientific">Brucella anthropi</name>
    <name type="common">Ochrobactrum anthropi</name>
    <dbReference type="NCBI Taxonomy" id="529"/>
    <lineage>
        <taxon>Bacteria</taxon>
        <taxon>Pseudomonadati</taxon>
        <taxon>Pseudomonadota</taxon>
        <taxon>Alphaproteobacteria</taxon>
        <taxon>Hyphomicrobiales</taxon>
        <taxon>Brucellaceae</taxon>
        <taxon>Brucella/Ochrobactrum group</taxon>
        <taxon>Brucella</taxon>
    </lineage>
</organism>
<dbReference type="Proteomes" id="UP000441102">
    <property type="component" value="Unassembled WGS sequence"/>
</dbReference>
<dbReference type="InterPro" id="IPR036188">
    <property type="entry name" value="FAD/NAD-bd_sf"/>
</dbReference>
<dbReference type="SUPFAM" id="SSF51905">
    <property type="entry name" value="FAD/NAD(P)-binding domain"/>
    <property type="match status" value="1"/>
</dbReference>
<dbReference type="AlphaFoldDB" id="A0A6I0DZP8"/>
<evidence type="ECO:0000256" key="1">
    <source>
        <dbReference type="ARBA" id="ARBA00023002"/>
    </source>
</evidence>
<evidence type="ECO:0000313" key="5">
    <source>
        <dbReference type="EMBL" id="KAB2803094.1"/>
    </source>
</evidence>
<dbReference type="GO" id="GO:0004497">
    <property type="term" value="F:monooxygenase activity"/>
    <property type="evidence" value="ECO:0007669"/>
    <property type="project" value="UniProtKB-KW"/>
</dbReference>
<dbReference type="PANTHER" id="PTHR13789:SF309">
    <property type="entry name" value="PUTATIVE (AFU_ORTHOLOGUE AFUA_6G14510)-RELATED"/>
    <property type="match status" value="1"/>
</dbReference>
<accession>A0A6I0DZP8</accession>
<dbReference type="PANTHER" id="PTHR13789">
    <property type="entry name" value="MONOOXYGENASE"/>
    <property type="match status" value="1"/>
</dbReference>
<sequence length="108" mass="12063">MVRLAYPRPIEELIARTKEPLRLSFFDIQSLPRWHKGRDALIGDAAHAVSPSAGQGAATALDGAEYLAKLLRECDNYKHAFEGFEEVRKPRAEKSSPKIAPAPPKRRL</sequence>
<reference evidence="5 6" key="1">
    <citation type="submission" date="2019-09" db="EMBL/GenBank/DDBJ databases">
        <title>Taxonomic organization of the family Brucellaceae based on a phylogenomic approach.</title>
        <authorList>
            <person name="Leclercq S."/>
            <person name="Cloeckaert A."/>
            <person name="Zygmunt M.S."/>
        </authorList>
    </citation>
    <scope>NUCLEOTIDE SEQUENCE [LARGE SCALE GENOMIC DNA]</scope>
    <source>
        <strain evidence="5 6">CCUG 34461</strain>
    </source>
</reference>
<proteinExistence type="predicted"/>
<feature type="domain" description="FAD-binding" evidence="4">
    <location>
        <begin position="31"/>
        <end position="74"/>
    </location>
</feature>
<keyword evidence="2" id="KW-0503">Monooxygenase</keyword>
<keyword evidence="1" id="KW-0560">Oxidoreductase</keyword>
<evidence type="ECO:0000259" key="4">
    <source>
        <dbReference type="Pfam" id="PF01494"/>
    </source>
</evidence>